<comment type="similarity">
    <text evidence="1">Belongs to the short-chain fatty acyl-CoA assimilation regulator (ScfR) family.</text>
</comment>
<dbReference type="InterPro" id="IPR052345">
    <property type="entry name" value="Rad_response_metalloprotease"/>
</dbReference>
<name>D5MF68_METO1</name>
<dbReference type="PROSITE" id="PS50943">
    <property type="entry name" value="HTH_CROC1"/>
    <property type="match status" value="1"/>
</dbReference>
<sequence length="410" mass="46466">MKPGTPGFNGARLREAREARGLPAIALADLIGVTRAAVSQYENSVQTPRPEVMEKIARTLQLPQEYFRRPISRIERGAIFYRSMSAATKAARARAECRYSWLREIVTYLREFVQFPPMNIPDFNLPDDPVRISYNQIEELATQSRQFWKIGEGPIGNVVRLLENNGIVVVRDELGAETLDAFSEFNAEDGTPYIILGSDKAVAVRSRFDAAHELGHLILHRNINKNRLSRPTDHQLIETQAHRFAGAFLLPGQAFASEFYSANLDALRILKPKWKVSIAMMVKRAEDLEFISSEQAKRLWINYSRRRWRAKEPLDGELEVEQPRLLVRAFELLLNEGIQTCEQILSHLPLNPNDIEALATLSGQLTKTSADEPSVRVLDLTGRTRQKSQHQIDKPGQVIQFAARKPHPTG</sequence>
<dbReference type="KEGG" id="mox:DAMO_1337"/>
<dbReference type="CDD" id="cd00093">
    <property type="entry name" value="HTH_XRE"/>
    <property type="match status" value="1"/>
</dbReference>
<evidence type="ECO:0000259" key="2">
    <source>
        <dbReference type="PROSITE" id="PS50943"/>
    </source>
</evidence>
<dbReference type="InterPro" id="IPR010982">
    <property type="entry name" value="Lambda_DNA-bd_dom_sf"/>
</dbReference>
<dbReference type="AlphaFoldDB" id="D5MF68"/>
<evidence type="ECO:0000256" key="1">
    <source>
        <dbReference type="ARBA" id="ARBA00007227"/>
    </source>
</evidence>
<dbReference type="Pfam" id="PF01381">
    <property type="entry name" value="HTH_3"/>
    <property type="match status" value="1"/>
</dbReference>
<gene>
    <name evidence="3" type="ORF">DAMO_1337</name>
</gene>
<dbReference type="SMART" id="SM00530">
    <property type="entry name" value="HTH_XRE"/>
    <property type="match status" value="1"/>
</dbReference>
<proteinExistence type="inferred from homology"/>
<dbReference type="eggNOG" id="COG2856">
    <property type="taxonomic scope" value="Bacteria"/>
</dbReference>
<dbReference type="HOGENOM" id="CLU_053651_1_1_0"/>
<dbReference type="PATRIC" id="fig|671143.5.peg.1169"/>
<dbReference type="PANTHER" id="PTHR43236">
    <property type="entry name" value="ANTITOXIN HIGA1"/>
    <property type="match status" value="1"/>
</dbReference>
<dbReference type="Pfam" id="PF06114">
    <property type="entry name" value="Peptidase_M78"/>
    <property type="match status" value="1"/>
</dbReference>
<dbReference type="Gene3D" id="1.10.260.40">
    <property type="entry name" value="lambda repressor-like DNA-binding domains"/>
    <property type="match status" value="1"/>
</dbReference>
<dbReference type="SUPFAM" id="SSF47413">
    <property type="entry name" value="lambda repressor-like DNA-binding domains"/>
    <property type="match status" value="1"/>
</dbReference>
<evidence type="ECO:0000313" key="4">
    <source>
        <dbReference type="Proteomes" id="UP000006898"/>
    </source>
</evidence>
<organism evidence="3 4">
    <name type="scientific">Methylomirabilis oxygeniifera</name>
    <dbReference type="NCBI Taxonomy" id="671143"/>
    <lineage>
        <taxon>Bacteria</taxon>
        <taxon>Candidatus Methylomirabilota</taxon>
        <taxon>Candidatus Methylomirabilia</taxon>
        <taxon>Candidatus Methylomirabilales</taxon>
        <taxon>Candidatus Methylomirabilaceae</taxon>
        <taxon>Candidatus Methylomirabilis</taxon>
    </lineage>
</organism>
<dbReference type="Gene3D" id="1.10.10.2910">
    <property type="match status" value="1"/>
</dbReference>
<dbReference type="GO" id="GO:0003677">
    <property type="term" value="F:DNA binding"/>
    <property type="evidence" value="ECO:0007669"/>
    <property type="project" value="InterPro"/>
</dbReference>
<dbReference type="InterPro" id="IPR001387">
    <property type="entry name" value="Cro/C1-type_HTH"/>
</dbReference>
<dbReference type="InterPro" id="IPR010359">
    <property type="entry name" value="IrrE_HExxH"/>
</dbReference>
<reference evidence="3 4" key="1">
    <citation type="journal article" date="2010" name="Nature">
        <title>Nitrite-driven anaerobic methane oxidation by oxygenic bacteria.</title>
        <authorList>
            <person name="Ettwig K.F."/>
            <person name="Butler M.K."/>
            <person name="Le Paslier D."/>
            <person name="Pelletier E."/>
            <person name="Mangenot S."/>
            <person name="Kuypers M.M.M."/>
            <person name="Schreiber F."/>
            <person name="Dutilh B.E."/>
            <person name="Zedelius J."/>
            <person name="de Beer D."/>
            <person name="Gloerich J."/>
            <person name="Wessels H.J.C.T."/>
            <person name="van Allen T."/>
            <person name="Luesken F."/>
            <person name="Wu M."/>
            <person name="van de Pas-Schoonen K.T."/>
            <person name="Op den Camp H.J.M."/>
            <person name="Janssen-Megens E.M."/>
            <person name="Francoijs K-J."/>
            <person name="Stunnenberg H."/>
            <person name="Weissenbach J."/>
            <person name="Jetten M.S.M."/>
            <person name="Strous M."/>
        </authorList>
    </citation>
    <scope>NUCLEOTIDE SEQUENCE [LARGE SCALE GENOMIC DNA]</scope>
</reference>
<dbReference type="PANTHER" id="PTHR43236:SF1">
    <property type="entry name" value="BLL7220 PROTEIN"/>
    <property type="match status" value="1"/>
</dbReference>
<dbReference type="eggNOG" id="COG1396">
    <property type="taxonomic scope" value="Bacteria"/>
</dbReference>
<protein>
    <recommendedName>
        <fullName evidence="2">HTH cro/C1-type domain-containing protein</fullName>
    </recommendedName>
</protein>
<evidence type="ECO:0000313" key="3">
    <source>
        <dbReference type="EMBL" id="CBE68397.1"/>
    </source>
</evidence>
<dbReference type="Proteomes" id="UP000006898">
    <property type="component" value="Chromosome"/>
</dbReference>
<accession>D5MF68</accession>
<dbReference type="EMBL" id="FP565575">
    <property type="protein sequence ID" value="CBE68397.1"/>
    <property type="molecule type" value="Genomic_DNA"/>
</dbReference>
<dbReference type="STRING" id="671143.DAMO_1337"/>
<feature type="domain" description="HTH cro/C1-type" evidence="2">
    <location>
        <begin position="13"/>
        <end position="67"/>
    </location>
</feature>